<dbReference type="Gene3D" id="3.30.710.10">
    <property type="entry name" value="Potassium Channel Kv1.1, Chain A"/>
    <property type="match status" value="1"/>
</dbReference>
<name>V8NKH0_OPHHA</name>
<reference evidence="3 4" key="1">
    <citation type="journal article" date="2013" name="Proc. Natl. Acad. Sci. U.S.A.">
        <title>The king cobra genome reveals dynamic gene evolution and adaptation in the snake venom system.</title>
        <authorList>
            <person name="Vonk F.J."/>
            <person name="Casewell N.R."/>
            <person name="Henkel C.V."/>
            <person name="Heimberg A.M."/>
            <person name="Jansen H.J."/>
            <person name="McCleary R.J."/>
            <person name="Kerkkamp H.M."/>
            <person name="Vos R.A."/>
            <person name="Guerreiro I."/>
            <person name="Calvete J.J."/>
            <person name="Wuster W."/>
            <person name="Woods A.E."/>
            <person name="Logan J.M."/>
            <person name="Harrison R.A."/>
            <person name="Castoe T.A."/>
            <person name="de Koning A.P."/>
            <person name="Pollock D.D."/>
            <person name="Yandell M."/>
            <person name="Calderon D."/>
            <person name="Renjifo C."/>
            <person name="Currier R.B."/>
            <person name="Salgado D."/>
            <person name="Pla D."/>
            <person name="Sanz L."/>
            <person name="Hyder A.S."/>
            <person name="Ribeiro J.M."/>
            <person name="Arntzen J.W."/>
            <person name="van den Thillart G.E."/>
            <person name="Boetzer M."/>
            <person name="Pirovano W."/>
            <person name="Dirks R.P."/>
            <person name="Spaink H.P."/>
            <person name="Duboule D."/>
            <person name="McGlinn E."/>
            <person name="Kini R.M."/>
            <person name="Richardson M.K."/>
        </authorList>
    </citation>
    <scope>NUCLEOTIDE SEQUENCE</scope>
    <source>
        <tissue evidence="3">Blood</tissue>
    </source>
</reference>
<feature type="non-terminal residue" evidence="3">
    <location>
        <position position="1"/>
    </location>
</feature>
<dbReference type="OrthoDB" id="9978265at2759"/>
<evidence type="ECO:0000259" key="2">
    <source>
        <dbReference type="Pfam" id="PF00651"/>
    </source>
</evidence>
<proteinExistence type="predicted"/>
<feature type="domain" description="BTB" evidence="2">
    <location>
        <begin position="74"/>
        <end position="105"/>
    </location>
</feature>
<dbReference type="Pfam" id="PF00651">
    <property type="entry name" value="BTB"/>
    <property type="match status" value="1"/>
</dbReference>
<feature type="region of interest" description="Disordered" evidence="1">
    <location>
        <begin position="16"/>
        <end position="44"/>
    </location>
</feature>
<feature type="non-terminal residue" evidence="3">
    <location>
        <position position="105"/>
    </location>
</feature>
<dbReference type="InterPro" id="IPR000210">
    <property type="entry name" value="BTB/POZ_dom"/>
</dbReference>
<dbReference type="SUPFAM" id="SSF54695">
    <property type="entry name" value="POZ domain"/>
    <property type="match status" value="1"/>
</dbReference>
<evidence type="ECO:0000313" key="3">
    <source>
        <dbReference type="EMBL" id="ETE62784.1"/>
    </source>
</evidence>
<protein>
    <recommendedName>
        <fullName evidence="2">BTB domain-containing protein</fullName>
    </recommendedName>
</protein>
<dbReference type="Proteomes" id="UP000018936">
    <property type="component" value="Unassembled WGS sequence"/>
</dbReference>
<dbReference type="EMBL" id="AZIM01003069">
    <property type="protein sequence ID" value="ETE62784.1"/>
    <property type="molecule type" value="Genomic_DNA"/>
</dbReference>
<sequence>MGKLRIELKITKMAATGGAGPDVDLPGLEDKAGPDSEPVSERPPNTLLLSSWVTAESRSGRVELRKWSSGVGPDLETIEAVISFMYTGSVRISPGNVHEVLELAN</sequence>
<dbReference type="InterPro" id="IPR011333">
    <property type="entry name" value="SKP1/BTB/POZ_sf"/>
</dbReference>
<comment type="caution">
    <text evidence="3">The sequence shown here is derived from an EMBL/GenBank/DDBJ whole genome shotgun (WGS) entry which is preliminary data.</text>
</comment>
<dbReference type="AlphaFoldDB" id="V8NKH0"/>
<evidence type="ECO:0000256" key="1">
    <source>
        <dbReference type="SAM" id="MobiDB-lite"/>
    </source>
</evidence>
<accession>V8NKH0</accession>
<evidence type="ECO:0000313" key="4">
    <source>
        <dbReference type="Proteomes" id="UP000018936"/>
    </source>
</evidence>
<organism evidence="3 4">
    <name type="scientific">Ophiophagus hannah</name>
    <name type="common">King cobra</name>
    <name type="synonym">Naja hannah</name>
    <dbReference type="NCBI Taxonomy" id="8665"/>
    <lineage>
        <taxon>Eukaryota</taxon>
        <taxon>Metazoa</taxon>
        <taxon>Chordata</taxon>
        <taxon>Craniata</taxon>
        <taxon>Vertebrata</taxon>
        <taxon>Euteleostomi</taxon>
        <taxon>Lepidosauria</taxon>
        <taxon>Squamata</taxon>
        <taxon>Bifurcata</taxon>
        <taxon>Unidentata</taxon>
        <taxon>Episquamata</taxon>
        <taxon>Toxicofera</taxon>
        <taxon>Serpentes</taxon>
        <taxon>Colubroidea</taxon>
        <taxon>Elapidae</taxon>
        <taxon>Elapinae</taxon>
        <taxon>Ophiophagus</taxon>
    </lineage>
</organism>
<gene>
    <name evidence="3" type="ORF">L345_11459</name>
</gene>
<keyword evidence="4" id="KW-1185">Reference proteome</keyword>